<proteinExistence type="predicted"/>
<keyword evidence="1" id="KW-0732">Signal</keyword>
<dbReference type="SUPFAM" id="SSF49299">
    <property type="entry name" value="PKD domain"/>
    <property type="match status" value="3"/>
</dbReference>
<evidence type="ECO:0000256" key="1">
    <source>
        <dbReference type="ARBA" id="ARBA00022729"/>
    </source>
</evidence>
<dbReference type="InterPro" id="IPR026444">
    <property type="entry name" value="Secre_tail"/>
</dbReference>
<dbReference type="PROSITE" id="PS50093">
    <property type="entry name" value="PKD"/>
    <property type="match status" value="2"/>
</dbReference>
<dbReference type="Gene3D" id="2.60.40.10">
    <property type="entry name" value="Immunoglobulins"/>
    <property type="match status" value="4"/>
</dbReference>
<gene>
    <name evidence="3" type="ORF">G3O08_07935</name>
</gene>
<dbReference type="Proteomes" id="UP000486602">
    <property type="component" value="Unassembled WGS sequence"/>
</dbReference>
<evidence type="ECO:0000313" key="4">
    <source>
        <dbReference type="Proteomes" id="UP000486602"/>
    </source>
</evidence>
<dbReference type="SMART" id="SM00089">
    <property type="entry name" value="PKD"/>
    <property type="match status" value="4"/>
</dbReference>
<feature type="domain" description="PKD" evidence="2">
    <location>
        <begin position="527"/>
        <end position="587"/>
    </location>
</feature>
<dbReference type="EMBL" id="JAAGVY010000011">
    <property type="protein sequence ID" value="NEN23428.1"/>
    <property type="molecule type" value="Genomic_DNA"/>
</dbReference>
<dbReference type="InterPro" id="IPR013783">
    <property type="entry name" value="Ig-like_fold"/>
</dbReference>
<dbReference type="InterPro" id="IPR000601">
    <property type="entry name" value="PKD_dom"/>
</dbReference>
<dbReference type="Pfam" id="PF18962">
    <property type="entry name" value="Por_Secre_tail"/>
    <property type="match status" value="1"/>
</dbReference>
<dbReference type="Pfam" id="PF18911">
    <property type="entry name" value="PKD_4"/>
    <property type="match status" value="3"/>
</dbReference>
<protein>
    <submittedName>
        <fullName evidence="3">PKD domain-containing protein</fullName>
    </submittedName>
</protein>
<keyword evidence="4" id="KW-1185">Reference proteome</keyword>
<dbReference type="GO" id="GO:0005975">
    <property type="term" value="P:carbohydrate metabolic process"/>
    <property type="evidence" value="ECO:0007669"/>
    <property type="project" value="UniProtKB-ARBA"/>
</dbReference>
<name>A0A7K3WPL3_9FLAO</name>
<dbReference type="InterPro" id="IPR013320">
    <property type="entry name" value="ConA-like_dom_sf"/>
</dbReference>
<evidence type="ECO:0000259" key="2">
    <source>
        <dbReference type="PROSITE" id="PS50093"/>
    </source>
</evidence>
<feature type="domain" description="PKD" evidence="2">
    <location>
        <begin position="620"/>
        <end position="656"/>
    </location>
</feature>
<dbReference type="NCBIfam" id="TIGR04183">
    <property type="entry name" value="Por_Secre_tail"/>
    <property type="match status" value="1"/>
</dbReference>
<accession>A0A7K3WPL3</accession>
<dbReference type="AlphaFoldDB" id="A0A7K3WPL3"/>
<dbReference type="InterPro" id="IPR035986">
    <property type="entry name" value="PKD_dom_sf"/>
</dbReference>
<sequence>MPIVDGLAAWYSADSIYAAASEGFTWFDLSGNDRHAFQGSSLNQPIQQSTSILNDQNFLYFDGVDDFLVVPDTFMIGTVFIVAQYDQAENTFSSPKGLLSALNGGSSNSLLLVGQGGTSVFYGTYFSPSNQQHNDFIGTNYSPFDQWKISRLSRPSNILELGALVIGRDRNNNGRNWKGGVAELIIFDYNLNPEEIQAIDDYLQEKYSPSIDIPNEINVSDFCPVKIGASGFLDYTWSTSETSDSIFISNSGTYSVQATTTFNTSKADTFTVTFPGTFINSFNLCTNTDSLYTPNLESFEVTWQDGSTDPNYLITEGGEYSLTVTDSEGCTYQSDTLVVTEDFYSTEVELIEHPVFCLGNELYLNSGFAEAETYTWSTGEETAFIAPSESGEYWVEATNANGCVGRDTVDVDIAGAAPFVEFNTGTACENNAVVFTDMTFDEGSGIVDQEWVFGPFEGPQGPDTVQGQTVAYTFPETGAYPIELTVLLANGCSGTGRDTVVVNPLPLVGFNDDAVIPCAGNEVAYESQSGVPGNGTITGYSWLFGNGSTDTGIVGTTVFENLGVNTVQLTVTTLAGCVDSLMRSVVVLGSPVAEFSFDPVCVGMPTVFEEDVDTSESGAVFYNWQFGDGFFSNFPNTSHVYAQAGLYNVQLTATGNDFGGAGCVDKIIKQVRVYDAPTGAVVTSDGCLGDGVLFTDLTQPAVQGGVADTMDTREWVLPFGYGQGPITVGGDSVQVWVGAEAGSYLVQLNFETAAGCTGSASANVDVLGVPEASFTLPVPEVAPPFVVVPQNTSTDAQGYVWLMNGEVVSTDAEPELAFADSGVYVVMLVATNSLGCNDTTAQEVAVINPVYDLGLVDIRYSVSGSRLALRAVLSNNGNVAIRKFRMAVQLGLSGNTDQVMDFEIAPGEVKEFTLPQDFEYLASRDLPYVCMVVGLEPLVEVDLENNSLCIGLQKEKAVFIDPYPNPTSGFVKLGFVLPSAGRVSLRISDSSGREVDSFSYGLGKGYSLKDYDLSGFSEGVYFIRYGFLGEEVVKRVVVVN</sequence>
<dbReference type="InterPro" id="IPR022409">
    <property type="entry name" value="PKD/Chitinase_dom"/>
</dbReference>
<comment type="caution">
    <text evidence="3">The sequence shown here is derived from an EMBL/GenBank/DDBJ whole genome shotgun (WGS) entry which is preliminary data.</text>
</comment>
<evidence type="ECO:0000313" key="3">
    <source>
        <dbReference type="EMBL" id="NEN23428.1"/>
    </source>
</evidence>
<organism evidence="3 4">
    <name type="scientific">Cryomorpha ignava</name>
    <dbReference type="NCBI Taxonomy" id="101383"/>
    <lineage>
        <taxon>Bacteria</taxon>
        <taxon>Pseudomonadati</taxon>
        <taxon>Bacteroidota</taxon>
        <taxon>Flavobacteriia</taxon>
        <taxon>Flavobacteriales</taxon>
        <taxon>Cryomorphaceae</taxon>
        <taxon>Cryomorpha</taxon>
    </lineage>
</organism>
<dbReference type="CDD" id="cd00146">
    <property type="entry name" value="PKD"/>
    <property type="match status" value="1"/>
</dbReference>
<reference evidence="3 4" key="1">
    <citation type="submission" date="2020-02" db="EMBL/GenBank/DDBJ databases">
        <title>Out from the shadows clarifying the taxonomy of the family Cryomorphaceae and related taxa by utilizing the GTDB taxonomic framework.</title>
        <authorList>
            <person name="Bowman J.P."/>
        </authorList>
    </citation>
    <scope>NUCLEOTIDE SEQUENCE [LARGE SCALE GENOMIC DNA]</scope>
    <source>
        <strain evidence="3 4">QSSC 1-22</strain>
    </source>
</reference>
<dbReference type="SUPFAM" id="SSF49899">
    <property type="entry name" value="Concanavalin A-like lectins/glucanases"/>
    <property type="match status" value="1"/>
</dbReference>
<dbReference type="GO" id="GO:0004553">
    <property type="term" value="F:hydrolase activity, hydrolyzing O-glycosyl compounds"/>
    <property type="evidence" value="ECO:0007669"/>
    <property type="project" value="UniProtKB-ARBA"/>
</dbReference>
<dbReference type="RefSeq" id="WP_163284651.1">
    <property type="nucleotide sequence ID" value="NZ_JAAGVY010000011.1"/>
</dbReference>